<dbReference type="PANTHER" id="PTHR12993:SF11">
    <property type="entry name" value="N-ACETYLGLUCOSAMINYL-PHOSPHATIDYLINOSITOL DE-N-ACETYLASE"/>
    <property type="match status" value="1"/>
</dbReference>
<evidence type="ECO:0000313" key="1">
    <source>
        <dbReference type="EMBL" id="PDO10711.1"/>
    </source>
</evidence>
<dbReference type="InterPro" id="IPR024078">
    <property type="entry name" value="LmbE-like_dom_sf"/>
</dbReference>
<dbReference type="Proteomes" id="UP000243688">
    <property type="component" value="Unassembled WGS sequence"/>
</dbReference>
<reference evidence="1 2" key="1">
    <citation type="submission" date="2016-12" db="EMBL/GenBank/DDBJ databases">
        <title>Candidatus Reconcilibacillus cellulovorans genome.</title>
        <authorList>
            <person name="Kolinko S."/>
            <person name="Wu Y.-W."/>
            <person name="Tachea F."/>
            <person name="Denzel E."/>
            <person name="Hiras J."/>
            <person name="Baecker N."/>
            <person name="Chan L.J."/>
            <person name="Eichorst S.A."/>
            <person name="Frey D."/>
            <person name="Adams P.D."/>
            <person name="Pray T."/>
            <person name="Tanjore D."/>
            <person name="Petzold C.J."/>
            <person name="Gladden J.M."/>
            <person name="Simmons B.A."/>
            <person name="Singer S.W."/>
        </authorList>
    </citation>
    <scope>NUCLEOTIDE SEQUENCE [LARGE SCALE GENOMIC DNA]</scope>
    <source>
        <strain evidence="1">JTherm</strain>
    </source>
</reference>
<dbReference type="PANTHER" id="PTHR12993">
    <property type="entry name" value="N-ACETYLGLUCOSAMINYL-PHOSPHATIDYLINOSITOL DE-N-ACETYLASE-RELATED"/>
    <property type="match status" value="1"/>
</dbReference>
<evidence type="ECO:0000313" key="2">
    <source>
        <dbReference type="Proteomes" id="UP000243688"/>
    </source>
</evidence>
<dbReference type="SUPFAM" id="SSF102588">
    <property type="entry name" value="LmbE-like"/>
    <property type="match status" value="1"/>
</dbReference>
<comment type="caution">
    <text evidence="1">The sequence shown here is derived from an EMBL/GenBank/DDBJ whole genome shotgun (WGS) entry which is preliminary data.</text>
</comment>
<protein>
    <submittedName>
        <fullName evidence="1">GlcNAc-PI de-N-acetylase</fullName>
    </submittedName>
</protein>
<dbReference type="Gene3D" id="3.40.50.10320">
    <property type="entry name" value="LmbE-like"/>
    <property type="match status" value="1"/>
</dbReference>
<dbReference type="AlphaFoldDB" id="A0A2A6E0Z9"/>
<dbReference type="Pfam" id="PF02585">
    <property type="entry name" value="PIG-L"/>
    <property type="match status" value="1"/>
</dbReference>
<accession>A0A2A6E0Z9</accession>
<dbReference type="GO" id="GO:0016811">
    <property type="term" value="F:hydrolase activity, acting on carbon-nitrogen (but not peptide) bonds, in linear amides"/>
    <property type="evidence" value="ECO:0007669"/>
    <property type="project" value="TreeGrafter"/>
</dbReference>
<gene>
    <name evidence="1" type="ORF">BLM47_05750</name>
</gene>
<dbReference type="EMBL" id="MOXJ01000010">
    <property type="protein sequence ID" value="PDO10711.1"/>
    <property type="molecule type" value="Genomic_DNA"/>
</dbReference>
<sequence>MEKGEKETVAFVFAHPDDESFSSACLIRQLRAAGHRPVLLLATRGDAGQKNGYAVGATREELAAIRGKEMERAAAVLGLVAVEHLGLPDGKLQEVGQERLVDGIVAFIERHRPRVVVTFPEDGMNFHPDHVAVSLAVTRAVVGGSCPSVKKLYYVLSDALRASGRKASVVVDTKPDWEAKAEALRAHESQRLAVLRHFGSLDVCPEHRRYESFVLRWERGTDWPDRAETSLLDASAESQR</sequence>
<dbReference type="InterPro" id="IPR003737">
    <property type="entry name" value="GlcNAc_PI_deacetylase-related"/>
</dbReference>
<name>A0A2A6E0Z9_9BACL</name>
<organism evidence="1 2">
    <name type="scientific">Candidatus Reconcilbacillus cellulovorans</name>
    <dbReference type="NCBI Taxonomy" id="1906605"/>
    <lineage>
        <taxon>Bacteria</taxon>
        <taxon>Bacillati</taxon>
        <taxon>Bacillota</taxon>
        <taxon>Bacilli</taxon>
        <taxon>Bacillales</taxon>
        <taxon>Paenibacillaceae</taxon>
        <taxon>Candidatus Reconcilbacillus</taxon>
    </lineage>
</organism>
<proteinExistence type="predicted"/>